<dbReference type="EMBL" id="CP042652">
    <property type="protein sequence ID" value="QKE27549.1"/>
    <property type="molecule type" value="Genomic_DNA"/>
</dbReference>
<protein>
    <submittedName>
        <fullName evidence="4">Dual specificity phosphatase</fullName>
    </submittedName>
</protein>
<dbReference type="InterPro" id="IPR003595">
    <property type="entry name" value="Tyr_Pase_cat"/>
</dbReference>
<reference evidence="4 5" key="1">
    <citation type="submission" date="2019-08" db="EMBL/GenBank/DDBJ databases">
        <title>Complete genome sequence of Arcobacter acticola.</title>
        <authorList>
            <person name="Miller W."/>
        </authorList>
    </citation>
    <scope>NUCLEOTIDE SEQUENCE [LARGE SCALE GENOMIC DNA]</scope>
    <source>
        <strain evidence="4 5">KCTC 52212</strain>
    </source>
</reference>
<dbReference type="InterPro" id="IPR050561">
    <property type="entry name" value="PTP"/>
</dbReference>
<evidence type="ECO:0000313" key="4">
    <source>
        <dbReference type="EMBL" id="QKE27549.1"/>
    </source>
</evidence>
<dbReference type="SMART" id="SM00404">
    <property type="entry name" value="PTPc_motif"/>
    <property type="match status" value="1"/>
</dbReference>
<gene>
    <name evidence="4" type="ORF">AACT_0335</name>
</gene>
<dbReference type="GO" id="GO:0016787">
    <property type="term" value="F:hydrolase activity"/>
    <property type="evidence" value="ECO:0007669"/>
    <property type="project" value="UniProtKB-KW"/>
</dbReference>
<dbReference type="InterPro" id="IPR000387">
    <property type="entry name" value="Tyr_Pase_dom"/>
</dbReference>
<dbReference type="RefSeq" id="WP_172124367.1">
    <property type="nucleotide sequence ID" value="NZ_CP042652.1"/>
</dbReference>
<dbReference type="KEGG" id="paco:AACT_0335"/>
<dbReference type="InterPro" id="IPR016130">
    <property type="entry name" value="Tyr_Pase_AS"/>
</dbReference>
<evidence type="ECO:0000259" key="3">
    <source>
        <dbReference type="PROSITE" id="PS50056"/>
    </source>
</evidence>
<accession>A0A6M8EI09</accession>
<proteinExistence type="predicted"/>
<name>A0A6M8EI09_9BACT</name>
<evidence type="ECO:0000313" key="5">
    <source>
        <dbReference type="Proteomes" id="UP000503483"/>
    </source>
</evidence>
<dbReference type="SUPFAM" id="SSF52799">
    <property type="entry name" value="(Phosphotyrosine protein) phosphatases II"/>
    <property type="match status" value="1"/>
</dbReference>
<dbReference type="InterPro" id="IPR020422">
    <property type="entry name" value="TYR_PHOSPHATASE_DUAL_dom"/>
</dbReference>
<dbReference type="FunFam" id="3.90.190.10:FF:000157">
    <property type="entry name" value="Protein-tyrosine phosphatase"/>
    <property type="match status" value="1"/>
</dbReference>
<keyword evidence="5" id="KW-1185">Reference proteome</keyword>
<dbReference type="PROSITE" id="PS00383">
    <property type="entry name" value="TYR_PHOSPHATASE_1"/>
    <property type="match status" value="1"/>
</dbReference>
<keyword evidence="1" id="KW-0378">Hydrolase</keyword>
<feature type="domain" description="Tyrosine specific protein phosphatases" evidence="3">
    <location>
        <begin position="74"/>
        <end position="141"/>
    </location>
</feature>
<sequence length="151" mass="17218">MHNNLHISKLWNVLPNKLYGMPAPEKKDLQNLSDKKIKSIVCLLEDNSNIEDYNTNGFESLWLPVPDDKAPTFEQVEKLVEFVDEQIQKNNPVAIHCQGGKGRTGTLIASYLISKGTSYEEAMEKIELNQANAIKKDFQINFLKELSKKVR</sequence>
<dbReference type="SMART" id="SM00195">
    <property type="entry name" value="DSPc"/>
    <property type="match status" value="1"/>
</dbReference>
<dbReference type="InterPro" id="IPR029021">
    <property type="entry name" value="Prot-tyrosine_phosphatase-like"/>
</dbReference>
<organism evidence="4 5">
    <name type="scientific">Arcobacter acticola</name>
    <dbReference type="NCBI Taxonomy" id="1849015"/>
    <lineage>
        <taxon>Bacteria</taxon>
        <taxon>Pseudomonadati</taxon>
        <taxon>Campylobacterota</taxon>
        <taxon>Epsilonproteobacteria</taxon>
        <taxon>Campylobacterales</taxon>
        <taxon>Arcobacteraceae</taxon>
        <taxon>Arcobacter</taxon>
    </lineage>
</organism>
<dbReference type="Gene3D" id="3.90.190.10">
    <property type="entry name" value="Protein tyrosine phosphatase superfamily"/>
    <property type="match status" value="1"/>
</dbReference>
<dbReference type="Pfam" id="PF22785">
    <property type="entry name" value="Tc-R-P"/>
    <property type="match status" value="1"/>
</dbReference>
<dbReference type="Proteomes" id="UP000503483">
    <property type="component" value="Chromosome"/>
</dbReference>
<feature type="domain" description="Tyrosine-protein phosphatase" evidence="2">
    <location>
        <begin position="6"/>
        <end position="151"/>
    </location>
</feature>
<dbReference type="PROSITE" id="PS50056">
    <property type="entry name" value="TYR_PHOSPHATASE_2"/>
    <property type="match status" value="1"/>
</dbReference>
<evidence type="ECO:0000259" key="2">
    <source>
        <dbReference type="PROSITE" id="PS50054"/>
    </source>
</evidence>
<dbReference type="PANTHER" id="PTHR23339">
    <property type="entry name" value="TYROSINE SPECIFIC PROTEIN PHOSPHATASE AND DUAL SPECIFICITY PROTEIN PHOSPHATASE"/>
    <property type="match status" value="1"/>
</dbReference>
<dbReference type="PROSITE" id="PS50054">
    <property type="entry name" value="TYR_PHOSPHATASE_DUAL"/>
    <property type="match status" value="1"/>
</dbReference>
<evidence type="ECO:0000256" key="1">
    <source>
        <dbReference type="ARBA" id="ARBA00022801"/>
    </source>
</evidence>
<dbReference type="AlphaFoldDB" id="A0A6M8EI09"/>